<keyword evidence="3" id="KW-1185">Reference proteome</keyword>
<dbReference type="EMBL" id="JWHU01000001">
    <property type="protein sequence ID" value="KIU22518.1"/>
    <property type="molecule type" value="Genomic_DNA"/>
</dbReference>
<comment type="caution">
    <text evidence="2">The sequence shown here is derived from an EMBL/GenBank/DDBJ whole genome shotgun (WGS) entry which is preliminary data.</text>
</comment>
<gene>
    <name evidence="2" type="ORF">QX99_00022</name>
</gene>
<evidence type="ECO:0000259" key="1">
    <source>
        <dbReference type="Pfam" id="PF13460"/>
    </source>
</evidence>
<dbReference type="eggNOG" id="COG0702">
    <property type="taxonomic scope" value="Bacteria"/>
</dbReference>
<name>A0A0D1JMK2_9LACO</name>
<proteinExistence type="predicted"/>
<dbReference type="Proteomes" id="UP000032287">
    <property type="component" value="Unassembled WGS sequence"/>
</dbReference>
<dbReference type="PANTHER" id="PTHR15020:SF50">
    <property type="entry name" value="UPF0659 PROTEIN YMR090W"/>
    <property type="match status" value="1"/>
</dbReference>
<organism evidence="2 3">
    <name type="scientific">Weissella cibaria</name>
    <dbReference type="NCBI Taxonomy" id="137591"/>
    <lineage>
        <taxon>Bacteria</taxon>
        <taxon>Bacillati</taxon>
        <taxon>Bacillota</taxon>
        <taxon>Bacilli</taxon>
        <taxon>Lactobacillales</taxon>
        <taxon>Lactobacillaceae</taxon>
        <taxon>Weissella</taxon>
    </lineage>
</organism>
<feature type="domain" description="NAD(P)-binding" evidence="1">
    <location>
        <begin position="8"/>
        <end position="190"/>
    </location>
</feature>
<dbReference type="RefSeq" id="WP_043710408.1">
    <property type="nucleotide sequence ID" value="NZ_JALOCT010000002.1"/>
</dbReference>
<dbReference type="AlphaFoldDB" id="A0A0D1JMK2"/>
<protein>
    <submittedName>
        <fullName evidence="2">Putative NADH-flavin reductase</fullName>
    </submittedName>
</protein>
<accession>A0A0D1JMK2</accession>
<dbReference type="PANTHER" id="PTHR15020">
    <property type="entry name" value="FLAVIN REDUCTASE-RELATED"/>
    <property type="match status" value="1"/>
</dbReference>
<dbReference type="Gene3D" id="3.40.50.720">
    <property type="entry name" value="NAD(P)-binding Rossmann-like Domain"/>
    <property type="match status" value="1"/>
</dbReference>
<dbReference type="SUPFAM" id="SSF51735">
    <property type="entry name" value="NAD(P)-binding Rossmann-fold domains"/>
    <property type="match status" value="1"/>
</dbReference>
<dbReference type="Pfam" id="PF13460">
    <property type="entry name" value="NAD_binding_10"/>
    <property type="match status" value="1"/>
</dbReference>
<dbReference type="PATRIC" id="fig|137591.25.peg.21"/>
<evidence type="ECO:0000313" key="3">
    <source>
        <dbReference type="Proteomes" id="UP000032287"/>
    </source>
</evidence>
<reference evidence="2 3" key="1">
    <citation type="journal article" date="2015" name="Microbiology (Mosc.)">
        <title>Genomics of the Weissella cibaria species with an examination of its metabolic traits.</title>
        <authorList>
            <person name="Lynch K.M."/>
            <person name="Lucid A."/>
            <person name="Arendt E.K."/>
            <person name="Sleator R.D."/>
            <person name="Lucey B."/>
            <person name="Coffey A."/>
        </authorList>
    </citation>
    <scope>NUCLEOTIDE SEQUENCE [LARGE SCALE GENOMIC DNA]</scope>
    <source>
        <strain evidence="2 3">MG1</strain>
    </source>
</reference>
<dbReference type="InterPro" id="IPR036291">
    <property type="entry name" value="NAD(P)-bd_dom_sf"/>
</dbReference>
<dbReference type="InterPro" id="IPR016040">
    <property type="entry name" value="NAD(P)-bd_dom"/>
</dbReference>
<dbReference type="STRING" id="137591.AO080_02010"/>
<sequence length="205" mass="22422">MKNVLVLGATGNVAQYFIDSFANVAPNDMQLTLWARNSRRLPRSQHEAYQVYEGDMYDATTLVPAIADADIIVSFIGSSPMPTYAQALIDAINMSGRTIDRVIWLGAGGMMGETIGGEGRIARSMPGYFNQQLRGGEMLMGADFDTTIVSPVMFHGGPAGNPIIFDSHETTPAQTVSRETIALVYLEALLQDKWRNQMITVGDRK</sequence>
<evidence type="ECO:0000313" key="2">
    <source>
        <dbReference type="EMBL" id="KIU22518.1"/>
    </source>
</evidence>